<dbReference type="RefSeq" id="WP_121483638.1">
    <property type="nucleotide sequence ID" value="NZ_QQXL01000001.1"/>
</dbReference>
<keyword evidence="3" id="KW-0804">Transcription</keyword>
<dbReference type="PANTHER" id="PTHR30055">
    <property type="entry name" value="HTH-TYPE TRANSCRIPTIONAL REGULATOR RUTR"/>
    <property type="match status" value="1"/>
</dbReference>
<evidence type="ECO:0000256" key="4">
    <source>
        <dbReference type="PROSITE-ProRule" id="PRU00335"/>
    </source>
</evidence>
<dbReference type="SUPFAM" id="SSF48498">
    <property type="entry name" value="Tetracyclin repressor-like, C-terminal domain"/>
    <property type="match status" value="1"/>
</dbReference>
<dbReference type="InterPro" id="IPR041490">
    <property type="entry name" value="KstR2_TetR_C"/>
</dbReference>
<evidence type="ECO:0000313" key="7">
    <source>
        <dbReference type="Proteomes" id="UP000273119"/>
    </source>
</evidence>
<dbReference type="InterPro" id="IPR001647">
    <property type="entry name" value="HTH_TetR"/>
</dbReference>
<dbReference type="Proteomes" id="UP000273119">
    <property type="component" value="Unassembled WGS sequence"/>
</dbReference>
<dbReference type="AlphaFoldDB" id="A0A496PLH1"/>
<dbReference type="Gene3D" id="1.10.10.60">
    <property type="entry name" value="Homeodomain-like"/>
    <property type="match status" value="1"/>
</dbReference>
<dbReference type="SUPFAM" id="SSF46689">
    <property type="entry name" value="Homeodomain-like"/>
    <property type="match status" value="1"/>
</dbReference>
<dbReference type="PRINTS" id="PR00455">
    <property type="entry name" value="HTHTETR"/>
</dbReference>
<feature type="DNA-binding region" description="H-T-H motif" evidence="4">
    <location>
        <begin position="39"/>
        <end position="58"/>
    </location>
</feature>
<dbReference type="GO" id="GO:0003700">
    <property type="term" value="F:DNA-binding transcription factor activity"/>
    <property type="evidence" value="ECO:0007669"/>
    <property type="project" value="TreeGrafter"/>
</dbReference>
<dbReference type="EMBL" id="QQXL01000001">
    <property type="protein sequence ID" value="RKW71375.1"/>
    <property type="molecule type" value="Genomic_DNA"/>
</dbReference>
<reference evidence="6 7" key="1">
    <citation type="submission" date="2018-07" db="EMBL/GenBank/DDBJ databases">
        <title>Arthrobacter sp. nov., isolated from raw cow's milk with high bacterial count.</title>
        <authorList>
            <person name="Hahne J."/>
            <person name="Isele D."/>
            <person name="Lipski A."/>
        </authorList>
    </citation>
    <scope>NUCLEOTIDE SEQUENCE [LARGE SCALE GENOMIC DNA]</scope>
    <source>
        <strain evidence="6 7">JZ R-183</strain>
    </source>
</reference>
<dbReference type="InterPro" id="IPR009057">
    <property type="entry name" value="Homeodomain-like_sf"/>
</dbReference>
<comment type="caution">
    <text evidence="6">The sequence shown here is derived from an EMBL/GenBank/DDBJ whole genome shotgun (WGS) entry which is preliminary data.</text>
</comment>
<dbReference type="PANTHER" id="PTHR30055:SF234">
    <property type="entry name" value="HTH-TYPE TRANSCRIPTIONAL REGULATOR BETI"/>
    <property type="match status" value="1"/>
</dbReference>
<keyword evidence="1" id="KW-0805">Transcription regulation</keyword>
<keyword evidence="2 4" id="KW-0238">DNA-binding</keyword>
<proteinExistence type="predicted"/>
<dbReference type="Gene3D" id="1.10.357.10">
    <property type="entry name" value="Tetracycline Repressor, domain 2"/>
    <property type="match status" value="1"/>
</dbReference>
<evidence type="ECO:0000313" key="6">
    <source>
        <dbReference type="EMBL" id="RKW71375.1"/>
    </source>
</evidence>
<dbReference type="InterPro" id="IPR050109">
    <property type="entry name" value="HTH-type_TetR-like_transc_reg"/>
</dbReference>
<dbReference type="InterPro" id="IPR036271">
    <property type="entry name" value="Tet_transcr_reg_TetR-rel_C_sf"/>
</dbReference>
<feature type="domain" description="HTH tetR-type" evidence="5">
    <location>
        <begin position="16"/>
        <end position="76"/>
    </location>
</feature>
<dbReference type="Pfam" id="PF17932">
    <property type="entry name" value="TetR_C_24"/>
    <property type="match status" value="1"/>
</dbReference>
<organism evidence="6 7">
    <name type="scientific">Galactobacter caseinivorans</name>
    <dbReference type="NCBI Taxonomy" id="2676123"/>
    <lineage>
        <taxon>Bacteria</taxon>
        <taxon>Bacillati</taxon>
        <taxon>Actinomycetota</taxon>
        <taxon>Actinomycetes</taxon>
        <taxon>Micrococcales</taxon>
        <taxon>Micrococcaceae</taxon>
        <taxon>Galactobacter</taxon>
    </lineage>
</organism>
<protein>
    <submittedName>
        <fullName evidence="6">TetR/AcrR family transcriptional regulator</fullName>
    </submittedName>
</protein>
<evidence type="ECO:0000256" key="3">
    <source>
        <dbReference type="ARBA" id="ARBA00023163"/>
    </source>
</evidence>
<gene>
    <name evidence="6" type="ORF">DWQ67_00495</name>
</gene>
<name>A0A496PLH1_9MICC</name>
<evidence type="ECO:0000259" key="5">
    <source>
        <dbReference type="PROSITE" id="PS50977"/>
    </source>
</evidence>
<accession>A0A496PLH1</accession>
<dbReference type="Pfam" id="PF00440">
    <property type="entry name" value="TetR_N"/>
    <property type="match status" value="1"/>
</dbReference>
<sequence length="203" mass="22602">MPPTSIPAGARRGRPGYDQATVLKIAVEAFTEFGYDATSMGMLAERLGISKSAIYHHVPSKVEILRLALDTALTPLEAVFDAPGAHSGPAVERLRFVIRSTVVALFDRRPYVTLLLRLRGNTEVELAAMQRRRQLDRRVAELVKAAQDEGSLRADLEPGPVARFLFGTVNSLTEWYRPEGRFSQREAEQTIIAMLFDGLLPRR</sequence>
<evidence type="ECO:0000256" key="1">
    <source>
        <dbReference type="ARBA" id="ARBA00023015"/>
    </source>
</evidence>
<dbReference type="GO" id="GO:0000976">
    <property type="term" value="F:transcription cis-regulatory region binding"/>
    <property type="evidence" value="ECO:0007669"/>
    <property type="project" value="TreeGrafter"/>
</dbReference>
<dbReference type="PROSITE" id="PS50977">
    <property type="entry name" value="HTH_TETR_2"/>
    <property type="match status" value="1"/>
</dbReference>
<evidence type="ECO:0000256" key="2">
    <source>
        <dbReference type="ARBA" id="ARBA00023125"/>
    </source>
</evidence>
<keyword evidence="7" id="KW-1185">Reference proteome</keyword>